<dbReference type="GO" id="GO:0050982">
    <property type="term" value="P:detection of mechanical stimulus"/>
    <property type="evidence" value="ECO:0007669"/>
    <property type="project" value="TreeGrafter"/>
</dbReference>
<dbReference type="GO" id="GO:0016020">
    <property type="term" value="C:membrane"/>
    <property type="evidence" value="ECO:0007669"/>
    <property type="project" value="InterPro"/>
</dbReference>
<feature type="transmembrane region" description="Helical" evidence="1">
    <location>
        <begin position="498"/>
        <end position="516"/>
    </location>
</feature>
<dbReference type="GO" id="GO:0005261">
    <property type="term" value="F:monoatomic cation channel activity"/>
    <property type="evidence" value="ECO:0007669"/>
    <property type="project" value="TreeGrafter"/>
</dbReference>
<keyword evidence="1" id="KW-0812">Transmembrane</keyword>
<keyword evidence="4" id="KW-1185">Reference proteome</keyword>
<dbReference type="PANTHER" id="PTHR13167">
    <property type="entry name" value="PIEZO-TYPE MECHANOSENSITIVE ION CHANNEL COMPONENT"/>
    <property type="match status" value="1"/>
</dbReference>
<feature type="transmembrane region" description="Helical" evidence="1">
    <location>
        <begin position="313"/>
        <end position="336"/>
    </location>
</feature>
<sequence length="999" mass="114940">MVMWHAATLSKRPANKVTRFTELQFDLSWELSSFFTYIVRPSRKRLQTWRSPTVIYVLILQSLAAFIAFTELQEIRVGFFTWASSFLGRLAEAFDRIGRWWRPLWLYAGCNIFFLYVYQLPTRLPNFFSAIGDFIGLYRISSASDWAQICSGLSLIIFFFTLSFVKLDLEEMNFIMSTRDSNLSEQLLPSTNSFFIRESRSGERDTNLLLRGPVFRTFSINFFTYGAPVSLFALSLWSFYFASVCAFGLLGYVGYIIFAFPSLFRLHRLNGLLLVFILLWAVSTYIFNIAFAYLNGKLGKDTKVWEMVGLWHYSFPGFFILAQFFLGVLVALVNLVNNSVFLYISDEAHHTSNGDPPPEAKEETKVLIVATIAWILRKCNRAIMLLQIFLIAMKPGFIHAVYSLLETDSSWNFAEIALLACFCAIHKHGHKVLFSFSAIVQHTPCPPVGFSILKAGLNKSVLLSVYAYGNTADNNDHPSQERKVASYLSAIGQKFLSIYRSLGTYIAFVTILITVYMTRPNFVSFGYLFLLIFWISGRQLFEKTKKRLWFPLKVYSIVMFILIYILSIFPSFKEWVSTKVDLYAYLGYNSEGSIFENVSESLAITIAMQLYSYERRQNRYPNLEDTNRLQFGVTGFIRRLLIWHSQKILFFAMFHASISPISLFGLVYLLGAVFCSILPKASRVPSKTFLVYSGFLATLEYLFQLCGGIFEMFPGQKHSGLSNFLGLKVYQSGAWGLEAGLRAKVLVIAACTLQYNVFHWLEMMPSWLSGVGQWEEPCPLFFSQEDVLPTALTPNGDNVHAPFKKLVVKNSNSWPANNQELEGQPELAKSSNRRYMLGYFWGEVKENHKWKKKQVNSLRKERFEMQKTSLKIYLKFWMENMFILFGLEINMIALLLASFALLNAISLLYIASLAACVVLGRRLVQRSWSLFVVLFASILLLEYFAIWKTEKPFSARGSSEPDLHCHDCWRISEYHFSFCRRCWLGIVFLKPLFWLIMSL</sequence>
<keyword evidence="1" id="KW-0472">Membrane</keyword>
<evidence type="ECO:0000313" key="4">
    <source>
        <dbReference type="Proteomes" id="UP000245207"/>
    </source>
</evidence>
<protein>
    <submittedName>
        <fullName evidence="3">Piezo family</fullName>
    </submittedName>
</protein>
<dbReference type="InterPro" id="IPR057611">
    <property type="entry name" value="PIEZO_dom"/>
</dbReference>
<dbReference type="Proteomes" id="UP000245207">
    <property type="component" value="Unassembled WGS sequence"/>
</dbReference>
<gene>
    <name evidence="3" type="ORF">CTI12_AA609270</name>
</gene>
<feature type="domain" description="Piezo-type mechanosensitive ion channel homolog" evidence="2">
    <location>
        <begin position="404"/>
        <end position="439"/>
    </location>
</feature>
<feature type="transmembrane region" description="Helical" evidence="1">
    <location>
        <begin position="272"/>
        <end position="293"/>
    </location>
</feature>
<evidence type="ECO:0000313" key="3">
    <source>
        <dbReference type="EMBL" id="PWA35466.1"/>
    </source>
</evidence>
<feature type="transmembrane region" description="Helical" evidence="1">
    <location>
        <begin position="927"/>
        <end position="946"/>
    </location>
</feature>
<evidence type="ECO:0000259" key="2">
    <source>
        <dbReference type="Pfam" id="PF25288"/>
    </source>
</evidence>
<feature type="transmembrane region" description="Helical" evidence="1">
    <location>
        <begin position="146"/>
        <end position="169"/>
    </location>
</feature>
<dbReference type="PANTHER" id="PTHR13167:SF43">
    <property type="entry name" value="PIEZO FAMILY PROTEIN"/>
    <property type="match status" value="1"/>
</dbReference>
<dbReference type="InterPro" id="IPR027272">
    <property type="entry name" value="Piezo"/>
</dbReference>
<name>A0A2U1KFA3_ARTAN</name>
<feature type="domain" description="Piezo-type mechanosensitive ion channel homolog" evidence="2">
    <location>
        <begin position="368"/>
        <end position="403"/>
    </location>
</feature>
<evidence type="ECO:0000256" key="1">
    <source>
        <dbReference type="SAM" id="Phobius"/>
    </source>
</evidence>
<dbReference type="AlphaFoldDB" id="A0A2U1KFA3"/>
<organism evidence="3 4">
    <name type="scientific">Artemisia annua</name>
    <name type="common">Sweet wormwood</name>
    <dbReference type="NCBI Taxonomy" id="35608"/>
    <lineage>
        <taxon>Eukaryota</taxon>
        <taxon>Viridiplantae</taxon>
        <taxon>Streptophyta</taxon>
        <taxon>Embryophyta</taxon>
        <taxon>Tracheophyta</taxon>
        <taxon>Spermatophyta</taxon>
        <taxon>Magnoliopsida</taxon>
        <taxon>eudicotyledons</taxon>
        <taxon>Gunneridae</taxon>
        <taxon>Pentapetalae</taxon>
        <taxon>asterids</taxon>
        <taxon>campanulids</taxon>
        <taxon>Asterales</taxon>
        <taxon>Asteraceae</taxon>
        <taxon>Asteroideae</taxon>
        <taxon>Anthemideae</taxon>
        <taxon>Artemisiinae</taxon>
        <taxon>Artemisia</taxon>
    </lineage>
</organism>
<proteinExistence type="predicted"/>
<feature type="transmembrane region" description="Helical" evidence="1">
    <location>
        <begin position="522"/>
        <end position="541"/>
    </location>
</feature>
<dbReference type="OrthoDB" id="303066at2759"/>
<keyword evidence="1" id="KW-1133">Transmembrane helix</keyword>
<feature type="transmembrane region" description="Helical" evidence="1">
    <location>
        <begin position="553"/>
        <end position="572"/>
    </location>
</feature>
<dbReference type="GO" id="GO:0008381">
    <property type="term" value="F:mechanosensitive monoatomic ion channel activity"/>
    <property type="evidence" value="ECO:0007669"/>
    <property type="project" value="InterPro"/>
</dbReference>
<comment type="caution">
    <text evidence="3">The sequence shown here is derived from an EMBL/GenBank/DDBJ whole genome shotgun (WGS) entry which is preliminary data.</text>
</comment>
<feature type="transmembrane region" description="Helical" evidence="1">
    <location>
        <begin position="899"/>
        <end position="920"/>
    </location>
</feature>
<feature type="transmembrane region" description="Helical" evidence="1">
    <location>
        <begin position="104"/>
        <end position="121"/>
    </location>
</feature>
<dbReference type="Pfam" id="PF25288">
    <property type="entry name" value="PIEZO"/>
    <property type="match status" value="2"/>
</dbReference>
<feature type="transmembrane region" description="Helical" evidence="1">
    <location>
        <begin position="872"/>
        <end position="893"/>
    </location>
</feature>
<accession>A0A2U1KFA3</accession>
<dbReference type="STRING" id="35608.A0A2U1KFA3"/>
<reference evidence="3 4" key="1">
    <citation type="journal article" date="2018" name="Mol. Plant">
        <title>The genome of Artemisia annua provides insight into the evolution of Asteraceae family and artemisinin biosynthesis.</title>
        <authorList>
            <person name="Shen Q."/>
            <person name="Zhang L."/>
            <person name="Liao Z."/>
            <person name="Wang S."/>
            <person name="Yan T."/>
            <person name="Shi P."/>
            <person name="Liu M."/>
            <person name="Fu X."/>
            <person name="Pan Q."/>
            <person name="Wang Y."/>
            <person name="Lv Z."/>
            <person name="Lu X."/>
            <person name="Zhang F."/>
            <person name="Jiang W."/>
            <person name="Ma Y."/>
            <person name="Chen M."/>
            <person name="Hao X."/>
            <person name="Li L."/>
            <person name="Tang Y."/>
            <person name="Lv G."/>
            <person name="Zhou Y."/>
            <person name="Sun X."/>
            <person name="Brodelius P.E."/>
            <person name="Rose J.K.C."/>
            <person name="Tang K."/>
        </authorList>
    </citation>
    <scope>NUCLEOTIDE SEQUENCE [LARGE SCALE GENOMIC DNA]</scope>
    <source>
        <strain evidence="4">cv. Huhao1</strain>
        <tissue evidence="3">Leaf</tissue>
    </source>
</reference>
<dbReference type="GO" id="GO:0071260">
    <property type="term" value="P:cellular response to mechanical stimulus"/>
    <property type="evidence" value="ECO:0007669"/>
    <property type="project" value="TreeGrafter"/>
</dbReference>
<dbReference type="EMBL" id="PKPP01019971">
    <property type="protein sequence ID" value="PWA35466.1"/>
    <property type="molecule type" value="Genomic_DNA"/>
</dbReference>
<feature type="transmembrane region" description="Helical" evidence="1">
    <location>
        <begin position="239"/>
        <end position="260"/>
    </location>
</feature>
<feature type="transmembrane region" description="Helical" evidence="1">
    <location>
        <begin position="648"/>
        <end position="669"/>
    </location>
</feature>
<feature type="transmembrane region" description="Helical" evidence="1">
    <location>
        <begin position="214"/>
        <end position="233"/>
    </location>
</feature>
<dbReference type="GO" id="GO:0042391">
    <property type="term" value="P:regulation of membrane potential"/>
    <property type="evidence" value="ECO:0007669"/>
    <property type="project" value="TreeGrafter"/>
</dbReference>